<dbReference type="Proteomes" id="UP000324748">
    <property type="component" value="Unassembled WGS sequence"/>
</dbReference>
<dbReference type="Proteomes" id="UP000325313">
    <property type="component" value="Unassembled WGS sequence"/>
</dbReference>
<dbReference type="EMBL" id="VSWC01000079">
    <property type="protein sequence ID" value="KAA1094241.1"/>
    <property type="molecule type" value="Genomic_DNA"/>
</dbReference>
<evidence type="ECO:0000259" key="1">
    <source>
        <dbReference type="Pfam" id="PF13358"/>
    </source>
</evidence>
<name>A0A5B0NYF4_PUCGR</name>
<dbReference type="InterPro" id="IPR036397">
    <property type="entry name" value="RNaseH_sf"/>
</dbReference>
<dbReference type="Gene3D" id="3.30.420.10">
    <property type="entry name" value="Ribonuclease H-like superfamily/Ribonuclease H"/>
    <property type="match status" value="1"/>
</dbReference>
<protein>
    <recommendedName>
        <fullName evidence="1">Tc1-like transposase DDE domain-containing protein</fullName>
    </recommendedName>
</protein>
<comment type="caution">
    <text evidence="3">The sequence shown here is derived from an EMBL/GenBank/DDBJ whole genome shotgun (WGS) entry which is preliminary data.</text>
</comment>
<proteinExistence type="predicted"/>
<reference evidence="4 5" key="1">
    <citation type="submission" date="2019-05" db="EMBL/GenBank/DDBJ databases">
        <title>Emergence of the Ug99 lineage of the wheat stem rust pathogen through somatic hybridization.</title>
        <authorList>
            <person name="Li F."/>
            <person name="Upadhyaya N.M."/>
            <person name="Sperschneider J."/>
            <person name="Matny O."/>
            <person name="Nguyen-Phuc H."/>
            <person name="Mago R."/>
            <person name="Raley C."/>
            <person name="Miller M.E."/>
            <person name="Silverstein K.A.T."/>
            <person name="Henningsen E."/>
            <person name="Hirsch C.D."/>
            <person name="Visser B."/>
            <person name="Pretorius Z.A."/>
            <person name="Steffenson B.J."/>
            <person name="Schwessinger B."/>
            <person name="Dodds P.N."/>
            <person name="Figueroa M."/>
        </authorList>
    </citation>
    <scope>NUCLEOTIDE SEQUENCE [LARGE SCALE GENOMIC DNA]</scope>
    <source>
        <strain evidence="3">21-0</strain>
        <strain evidence="2 5">Ug99</strain>
    </source>
</reference>
<evidence type="ECO:0000313" key="5">
    <source>
        <dbReference type="Proteomes" id="UP000325313"/>
    </source>
</evidence>
<evidence type="ECO:0000313" key="2">
    <source>
        <dbReference type="EMBL" id="KAA1083273.1"/>
    </source>
</evidence>
<dbReference type="AlphaFoldDB" id="A0A5B0NYF4"/>
<dbReference type="PANTHER" id="PTHR46564">
    <property type="entry name" value="TRANSPOSASE"/>
    <property type="match status" value="1"/>
</dbReference>
<evidence type="ECO:0000313" key="4">
    <source>
        <dbReference type="Proteomes" id="UP000324748"/>
    </source>
</evidence>
<organism evidence="3 4">
    <name type="scientific">Puccinia graminis f. sp. tritici</name>
    <dbReference type="NCBI Taxonomy" id="56615"/>
    <lineage>
        <taxon>Eukaryota</taxon>
        <taxon>Fungi</taxon>
        <taxon>Dikarya</taxon>
        <taxon>Basidiomycota</taxon>
        <taxon>Pucciniomycotina</taxon>
        <taxon>Pucciniomycetes</taxon>
        <taxon>Pucciniales</taxon>
        <taxon>Pucciniaceae</taxon>
        <taxon>Puccinia</taxon>
    </lineage>
</organism>
<dbReference type="Pfam" id="PF13358">
    <property type="entry name" value="DDE_3"/>
    <property type="match status" value="1"/>
</dbReference>
<keyword evidence="4" id="KW-1185">Reference proteome</keyword>
<dbReference type="GO" id="GO:0003676">
    <property type="term" value="F:nucleic acid binding"/>
    <property type="evidence" value="ECO:0007669"/>
    <property type="project" value="InterPro"/>
</dbReference>
<accession>A0A5B0NYF4</accession>
<feature type="domain" description="Tc1-like transposase DDE" evidence="1">
    <location>
        <begin position="160"/>
        <end position="299"/>
    </location>
</feature>
<dbReference type="PANTHER" id="PTHR46564:SF1">
    <property type="entry name" value="TRANSPOSASE"/>
    <property type="match status" value="1"/>
</dbReference>
<sequence>MSHYSIPGFRREETAAKTSAVRMSLGNPPTTAIQQALGPTISIESYHRSVQLYHSTRRALRDPEEFIRETTPESSLSDDEREFMVELVRLEPTLFFDKIMERFYDCNGVVPMDDMYSLQELLVQELCVTLDKTRPANNRKSLEKKYQYIARITKHPANFLVFVDETAIRFPDRRTLYGTRQAAMASNESQTRIKKGPFSLILAISKSGFLELTVNEHQTQPRDFEQFLTTQLLPHMSRYPERNSILMMDQASVHRGPRVEKLCRRAGVLINYLPANCPELNPTGRFFSIIKRSLRRSRVLLNASDPGLEIYQTALQLLSPELCREFYKQAGYNGPRWFADDGPDDT</sequence>
<dbReference type="InterPro" id="IPR038717">
    <property type="entry name" value="Tc1-like_DDE_dom"/>
</dbReference>
<dbReference type="EMBL" id="VDEP01000438">
    <property type="protein sequence ID" value="KAA1083273.1"/>
    <property type="molecule type" value="Genomic_DNA"/>
</dbReference>
<dbReference type="OrthoDB" id="2512013at2759"/>
<evidence type="ECO:0000313" key="3">
    <source>
        <dbReference type="EMBL" id="KAA1094241.1"/>
    </source>
</evidence>
<gene>
    <name evidence="3" type="ORF">PGT21_050212</name>
    <name evidence="2" type="ORF">PGTUg99_050289</name>
</gene>